<gene>
    <name evidence="1" type="ORF">FZ929_07305</name>
</gene>
<name>A0A5C2LGL2_KLEPN</name>
<proteinExistence type="predicted"/>
<dbReference type="NCBIfam" id="NF033853">
    <property type="entry name" value="KPN_two_small"/>
    <property type="match status" value="1"/>
</dbReference>
<accession>A0A5C2LGL2</accession>
<evidence type="ECO:0000313" key="2">
    <source>
        <dbReference type="Proteomes" id="UP000325096"/>
    </source>
</evidence>
<evidence type="ECO:0000313" key="1">
    <source>
        <dbReference type="EMBL" id="QEP91476.1"/>
    </source>
</evidence>
<protein>
    <submittedName>
        <fullName evidence="1">Small membrane protein</fullName>
    </submittedName>
</protein>
<dbReference type="AlphaFoldDB" id="A0A5C2LGL2"/>
<sequence>MSGLILFIVAVALLGVAIYSPVSYLKERRASQLPVHKKEKYLPFPTVFC</sequence>
<dbReference type="InterPro" id="IPR049833">
    <property type="entry name" value="KPN01023-like"/>
</dbReference>
<reference evidence="1 2" key="1">
    <citation type="submission" date="2019-08" db="EMBL/GenBank/DDBJ databases">
        <title>Emergence of NDM-5-producing hypervirulent Klebsiella pneumoniae from clinical infections.</title>
        <authorList>
            <person name="Shen Z."/>
            <person name="Zhang H."/>
            <person name="Li M."/>
        </authorList>
    </citation>
    <scope>NUCLEOTIDE SEQUENCE [LARGE SCALE GENOMIC DNA]</scope>
    <source>
        <strain evidence="1 2">RJ18-06</strain>
    </source>
</reference>
<organism evidence="1 2">
    <name type="scientific">Klebsiella pneumoniae</name>
    <dbReference type="NCBI Taxonomy" id="573"/>
    <lineage>
        <taxon>Bacteria</taxon>
        <taxon>Pseudomonadati</taxon>
        <taxon>Pseudomonadota</taxon>
        <taxon>Gammaproteobacteria</taxon>
        <taxon>Enterobacterales</taxon>
        <taxon>Enterobacteriaceae</taxon>
        <taxon>Klebsiella/Raoultella group</taxon>
        <taxon>Klebsiella</taxon>
        <taxon>Klebsiella pneumoniae complex</taxon>
    </lineage>
</organism>
<dbReference type="Proteomes" id="UP000325096">
    <property type="component" value="Chromosome"/>
</dbReference>
<dbReference type="EMBL" id="CP043669">
    <property type="protein sequence ID" value="QEP91476.1"/>
    <property type="molecule type" value="Genomic_DNA"/>
</dbReference>